<dbReference type="GO" id="GO:0006655">
    <property type="term" value="P:phosphatidylglycerol biosynthetic process"/>
    <property type="evidence" value="ECO:0007669"/>
    <property type="project" value="TreeGrafter"/>
</dbReference>
<dbReference type="PIRSF" id="PIRSF000431">
    <property type="entry name" value="Glycerol-3-P_O-acyltransfrase"/>
    <property type="match status" value="1"/>
</dbReference>
<dbReference type="HOGENOM" id="CLU_043091_0_0_0"/>
<reference evidence="2 3" key="2">
    <citation type="journal article" date="2011" name="Mol. Biol. Evol.">
        <title>Unity in variety--the pan-genome of the Chlamydiae.</title>
        <authorList>
            <person name="Collingro A."/>
            <person name="Tischler P."/>
            <person name="Weinmaier T."/>
            <person name="Penz T."/>
            <person name="Heinz E."/>
            <person name="Brunham R.C."/>
            <person name="Read T.D."/>
            <person name="Bavoil P.M."/>
            <person name="Sachse K."/>
            <person name="Kahane S."/>
            <person name="Friedman M.G."/>
            <person name="Rattei T."/>
            <person name="Myers G.S."/>
            <person name="Horn M."/>
        </authorList>
    </citation>
    <scope>NUCLEOTIDE SEQUENCE [LARGE SCALE GENOMIC DNA]</scope>
    <source>
        <strain evidence="3">ATCC VR-1471 / Z</strain>
    </source>
</reference>
<dbReference type="SUPFAM" id="SSF69593">
    <property type="entry name" value="Glycerol-3-phosphate (1)-acyltransferase"/>
    <property type="match status" value="1"/>
</dbReference>
<dbReference type="GO" id="GO:0004366">
    <property type="term" value="F:glycerol-3-phosphate O-acyltransferase activity"/>
    <property type="evidence" value="ECO:0007669"/>
    <property type="project" value="UniProtKB-EC"/>
</dbReference>
<dbReference type="InterPro" id="IPR002123">
    <property type="entry name" value="Plipid/glycerol_acylTrfase"/>
</dbReference>
<reference key="1">
    <citation type="journal article" date="2011" name="Mol. Biol. Evol.">
        <title>Unity in variety -- the pan-genome of the Chlamydiae.</title>
        <authorList>
            <person name="Collingro A."/>
            <person name="Tischler P."/>
            <person name="Weinmaier T."/>
            <person name="Penz T."/>
            <person name="Heinz E."/>
            <person name="Brunham R.C."/>
            <person name="Read T.D."/>
            <person name="Bavoil P.M."/>
            <person name="Sachse K."/>
            <person name="Kahane S."/>
            <person name="Friedman M.G."/>
            <person name="Rattei T."/>
            <person name="Myers G.S.A."/>
            <person name="Horn M."/>
        </authorList>
    </citation>
    <scope>NUCLEOTIDE SEQUENCE</scope>
    <source>
        <strain>Z</strain>
    </source>
</reference>
<accession>F8L394</accession>
<evidence type="ECO:0000313" key="3">
    <source>
        <dbReference type="Proteomes" id="UP000000496"/>
    </source>
</evidence>
<dbReference type="Proteomes" id="UP000000496">
    <property type="component" value="Chromosome gsn.131"/>
</dbReference>
<dbReference type="Pfam" id="PF01553">
    <property type="entry name" value="Acyltransferase"/>
    <property type="match status" value="1"/>
</dbReference>
<dbReference type="RefSeq" id="WP_013944198.1">
    <property type="nucleotide sequence ID" value="NC_015713.1"/>
</dbReference>
<dbReference type="eggNOG" id="COG0204">
    <property type="taxonomic scope" value="Bacteria"/>
</dbReference>
<dbReference type="KEGG" id="sng:SNE_A18550"/>
<dbReference type="InterPro" id="IPR016222">
    <property type="entry name" value="G3P_O-acylTrfase_chlp"/>
</dbReference>
<dbReference type="STRING" id="331113.SNE_A18550"/>
<keyword evidence="2" id="KW-0808">Transferase</keyword>
<organism evidence="2 3">
    <name type="scientific">Simkania negevensis (strain ATCC VR-1471 / DSM 27360 / Z)</name>
    <dbReference type="NCBI Taxonomy" id="331113"/>
    <lineage>
        <taxon>Bacteria</taxon>
        <taxon>Pseudomonadati</taxon>
        <taxon>Chlamydiota</taxon>
        <taxon>Chlamydiia</taxon>
        <taxon>Parachlamydiales</taxon>
        <taxon>Simkaniaceae</taxon>
        <taxon>Simkania</taxon>
    </lineage>
</organism>
<protein>
    <submittedName>
        <fullName evidence="2">Glycerol-3-phosphate acyltransferase,chloroplastic</fullName>
        <ecNumber evidence="2">2.3.1.15</ecNumber>
    </submittedName>
</protein>
<name>F8L394_SIMNZ</name>
<dbReference type="OrthoDB" id="20345at2"/>
<proteinExistence type="predicted"/>
<dbReference type="PANTHER" id="PTHR35695:SF1">
    <property type="entry name" value="GLYCEROL-3-PHOSPHATE ACYLTRANSFERASE, CHLOROPLASTIC"/>
    <property type="match status" value="1"/>
</dbReference>
<evidence type="ECO:0000313" key="2">
    <source>
        <dbReference type="EMBL" id="CCB89732.1"/>
    </source>
</evidence>
<keyword evidence="2" id="KW-0012">Acyltransferase</keyword>
<feature type="domain" description="Phospholipid/glycerol acyltransferase" evidence="1">
    <location>
        <begin position="108"/>
        <end position="262"/>
    </location>
</feature>
<evidence type="ECO:0000259" key="1">
    <source>
        <dbReference type="Pfam" id="PF01553"/>
    </source>
</evidence>
<keyword evidence="3" id="KW-1185">Reference proteome</keyword>
<dbReference type="EMBL" id="FR872582">
    <property type="protein sequence ID" value="CCB89732.1"/>
    <property type="molecule type" value="Genomic_DNA"/>
</dbReference>
<dbReference type="EC" id="2.3.1.15" evidence="2"/>
<dbReference type="AlphaFoldDB" id="F8L394"/>
<dbReference type="PANTHER" id="PTHR35695">
    <property type="entry name" value="GLYCEROL-3-PHOSPHATE ACYLTRANSFERASE, CHLOROPLASTIC"/>
    <property type="match status" value="1"/>
</dbReference>
<gene>
    <name evidence="2" type="ordered locus">SNE_A18550</name>
</gene>
<sequence length="342" mass="39314">MEQNSNSNFTLQSLREKIKTLISSGHVPEKYEKILRGFLESYQSVIASHKKNLSDCLPSFELFLTLIEKQFQKPYLFEPYHKCIRTPIDYYQFGLDFLRPLVDLSHSTVRGLDNLKKIVAQLEKKENVILFANHQIEADPQAISVLLENHEPKFAENLIFVAGTRVTTDPLAIPFSMGCNLLCIHSKKYIDSPPEQKHEKQLHNKRTMELMSELLSEGGHAIYVAPSGGRDRANAKGEIEIAPFDPQSIEMFYLMTKRAKQKTHFYTLALSTYHLLPPPETTATEIGETRITHGGAIHLAFSPEVHMESILDSTEETDKHEKRKIRAEFLWRQVKEDYDKFP</sequence>
<dbReference type="Gene3D" id="3.40.1130.10">
    <property type="entry name" value="Glycerol-3-phosphate (1)-acyltransferase"/>
    <property type="match status" value="1"/>
</dbReference>